<feature type="transmembrane region" description="Helical" evidence="3">
    <location>
        <begin position="109"/>
        <end position="134"/>
    </location>
</feature>
<feature type="transmembrane region" description="Helical" evidence="3">
    <location>
        <begin position="423"/>
        <end position="444"/>
    </location>
</feature>
<reference evidence="4" key="1">
    <citation type="submission" date="2022-08" db="UniProtKB">
        <authorList>
            <consortium name="EnsemblMetazoa"/>
        </authorList>
    </citation>
    <scope>IDENTIFICATION</scope>
    <source>
        <strain evidence="4">05x7-T-G4-1.051#20</strain>
    </source>
</reference>
<sequence>MTQFRALNRKSEEVGMQHLWFFFCFLHLGHTTDLDKKCGEHSCCSGFYFDSSGDCVACLLGYYGVNCSFPCPNGYYGDRCRKICDCPQEMCSATFGCKRSFDVNYLDPVTLPTIIVTVLGLLVLFILFGTLIVLKMRQNTQLENSQVKLKTSDVTSPYENDLPVADLCGPVDFPPFQENKNGQLKKDVAKRVVVLATCLIRPKICLFKTLKLCPNGLHGFHCSAPCPRGYYGKLCALQCECPDEFCNATVGCVLKKECLPGYFGETCSTTCLQGYYGNHCINRCECPDELCNATTGCVSEKGCPPGYMGVNCSTACPRGFYRNECGEHCNCAEEFCNATSGCIEGDVAALVTGSIRPETVLSVRADYTEFSARLPVLKVSMENYAQAAVIARMSFAMPQLGAFKDKVWFLDTSLPNTSSLSTAIPITIGVLGLFGVIITFLLFIMEQLSKRQVSQRTSKDNVYDVVRNTSKGNIHTCTSGTDLKPMDNSPPPLYPKDF</sequence>
<name>A0A8W8JD69_MAGGI</name>
<organism evidence="4 5">
    <name type="scientific">Magallana gigas</name>
    <name type="common">Pacific oyster</name>
    <name type="synonym">Crassostrea gigas</name>
    <dbReference type="NCBI Taxonomy" id="29159"/>
    <lineage>
        <taxon>Eukaryota</taxon>
        <taxon>Metazoa</taxon>
        <taxon>Spiralia</taxon>
        <taxon>Lophotrochozoa</taxon>
        <taxon>Mollusca</taxon>
        <taxon>Bivalvia</taxon>
        <taxon>Autobranchia</taxon>
        <taxon>Pteriomorphia</taxon>
        <taxon>Ostreida</taxon>
        <taxon>Ostreoidea</taxon>
        <taxon>Ostreidae</taxon>
        <taxon>Magallana</taxon>
    </lineage>
</organism>
<keyword evidence="5" id="KW-1185">Reference proteome</keyword>
<dbReference type="EnsemblMetazoa" id="G18604.2">
    <property type="protein sequence ID" value="G18604.2:cds"/>
    <property type="gene ID" value="G18604"/>
</dbReference>
<evidence type="ECO:0000256" key="1">
    <source>
        <dbReference type="ARBA" id="ARBA00022536"/>
    </source>
</evidence>
<evidence type="ECO:0000313" key="5">
    <source>
        <dbReference type="Proteomes" id="UP000005408"/>
    </source>
</evidence>
<dbReference type="GO" id="GO:0005044">
    <property type="term" value="F:scavenger receptor activity"/>
    <property type="evidence" value="ECO:0007669"/>
    <property type="project" value="InterPro"/>
</dbReference>
<dbReference type="Gene3D" id="2.170.300.10">
    <property type="entry name" value="Tie2 ligand-binding domain superfamily"/>
    <property type="match status" value="3"/>
</dbReference>
<keyword evidence="3" id="KW-0812">Transmembrane</keyword>
<accession>A0A8W8JD69</accession>
<protein>
    <recommendedName>
        <fullName evidence="6">Multiple epidermal growth factor-like domains 6</fullName>
    </recommendedName>
</protein>
<evidence type="ECO:0000256" key="3">
    <source>
        <dbReference type="SAM" id="Phobius"/>
    </source>
</evidence>
<evidence type="ECO:0000313" key="4">
    <source>
        <dbReference type="EnsemblMetazoa" id="G18604.2:cds"/>
    </source>
</evidence>
<dbReference type="PANTHER" id="PTHR24043">
    <property type="entry name" value="SCAVENGER RECEPTOR CLASS F"/>
    <property type="match status" value="1"/>
</dbReference>
<keyword evidence="1" id="KW-0245">EGF-like domain</keyword>
<evidence type="ECO:0008006" key="6">
    <source>
        <dbReference type="Google" id="ProtNLM"/>
    </source>
</evidence>
<keyword evidence="3" id="KW-0472">Membrane</keyword>
<evidence type="ECO:0000256" key="2">
    <source>
        <dbReference type="SAM" id="MobiDB-lite"/>
    </source>
</evidence>
<dbReference type="AlphaFoldDB" id="A0A8W8JD69"/>
<proteinExistence type="predicted"/>
<dbReference type="Proteomes" id="UP000005408">
    <property type="component" value="Unassembled WGS sequence"/>
</dbReference>
<keyword evidence="3" id="KW-1133">Transmembrane helix</keyword>
<feature type="compositionally biased region" description="Pro residues" evidence="2">
    <location>
        <begin position="488"/>
        <end position="498"/>
    </location>
</feature>
<feature type="region of interest" description="Disordered" evidence="2">
    <location>
        <begin position="476"/>
        <end position="498"/>
    </location>
</feature>
<dbReference type="PANTHER" id="PTHR24043:SF8">
    <property type="entry name" value="EGF-LIKE DOMAIN-CONTAINING PROTEIN"/>
    <property type="match status" value="1"/>
</dbReference>
<dbReference type="InterPro" id="IPR042635">
    <property type="entry name" value="MEGF10/SREC1/2-like"/>
</dbReference>